<evidence type="ECO:0000313" key="2">
    <source>
        <dbReference type="EMBL" id="RYC70822.1"/>
    </source>
</evidence>
<dbReference type="Pfam" id="PF12867">
    <property type="entry name" value="DinB_2"/>
    <property type="match status" value="1"/>
</dbReference>
<dbReference type="Proteomes" id="UP000290407">
    <property type="component" value="Unassembled WGS sequence"/>
</dbReference>
<protein>
    <submittedName>
        <fullName evidence="2">DinB family protein</fullName>
    </submittedName>
</protein>
<proteinExistence type="predicted"/>
<keyword evidence="3" id="KW-1185">Reference proteome</keyword>
<dbReference type="AlphaFoldDB" id="A0A4Q2UPK0"/>
<feature type="domain" description="DinB-like" evidence="1">
    <location>
        <begin position="26"/>
        <end position="159"/>
    </location>
</feature>
<name>A0A4Q2UPK0_9BACT</name>
<dbReference type="InterPro" id="IPR034660">
    <property type="entry name" value="DinB/YfiT-like"/>
</dbReference>
<evidence type="ECO:0000259" key="1">
    <source>
        <dbReference type="Pfam" id="PF12867"/>
    </source>
</evidence>
<dbReference type="SUPFAM" id="SSF109854">
    <property type="entry name" value="DinB/YfiT-like putative metalloenzymes"/>
    <property type="match status" value="1"/>
</dbReference>
<comment type="caution">
    <text evidence="2">The sequence shown here is derived from an EMBL/GenBank/DDBJ whole genome shotgun (WGS) entry which is preliminary data.</text>
</comment>
<dbReference type="EMBL" id="SBLB01000001">
    <property type="protein sequence ID" value="RYC70822.1"/>
    <property type="molecule type" value="Genomic_DNA"/>
</dbReference>
<organism evidence="2 3">
    <name type="scientific">Spirosoma sordidisoli</name>
    <dbReference type="NCBI Taxonomy" id="2502893"/>
    <lineage>
        <taxon>Bacteria</taxon>
        <taxon>Pseudomonadati</taxon>
        <taxon>Bacteroidota</taxon>
        <taxon>Cytophagia</taxon>
        <taxon>Cytophagales</taxon>
        <taxon>Cytophagaceae</taxon>
        <taxon>Spirosoma</taxon>
    </lineage>
</organism>
<accession>A0A4Q2UPK0</accession>
<sequence>MWPMIAYAQPTGTITPALDRLRTHLVQVPERLHGCSEADLTYHLPGKWSRKQLLGHLIDSALNNLKRFTDAPLADGPYRLQGYQQDELVLANRYQDLPLDHLLSLWSSLNTQIIYVAEAIPAELLSKPIRVENPTDDTLTLGWLIEDYVAHLEHHLKTML</sequence>
<dbReference type="Gene3D" id="1.20.120.450">
    <property type="entry name" value="dinb family like domain"/>
    <property type="match status" value="1"/>
</dbReference>
<gene>
    <name evidence="2" type="ORF">EQG79_01340</name>
</gene>
<reference evidence="2 3" key="1">
    <citation type="submission" date="2019-01" db="EMBL/GenBank/DDBJ databases">
        <title>Spirosoma flava sp. nov., a propanil-degrading bacterium isolated from herbicide-contaminated soil.</title>
        <authorList>
            <person name="Zhang L."/>
            <person name="Jiang J.-D."/>
        </authorList>
    </citation>
    <scope>NUCLEOTIDE SEQUENCE [LARGE SCALE GENOMIC DNA]</scope>
    <source>
        <strain evidence="2 3">TY50</strain>
    </source>
</reference>
<dbReference type="InterPro" id="IPR024775">
    <property type="entry name" value="DinB-like"/>
</dbReference>
<evidence type="ECO:0000313" key="3">
    <source>
        <dbReference type="Proteomes" id="UP000290407"/>
    </source>
</evidence>